<dbReference type="PROSITE" id="PS50102">
    <property type="entry name" value="RRM"/>
    <property type="match status" value="1"/>
</dbReference>
<name>A0A8K0E8T7_9ROSA</name>
<dbReference type="SMART" id="SM00360">
    <property type="entry name" value="RRM"/>
    <property type="match status" value="1"/>
</dbReference>
<proteinExistence type="predicted"/>
<feature type="region of interest" description="Disordered" evidence="2">
    <location>
        <begin position="623"/>
        <end position="642"/>
    </location>
</feature>
<evidence type="ECO:0000313" key="4">
    <source>
        <dbReference type="EMBL" id="KAF3441484.1"/>
    </source>
</evidence>
<dbReference type="GO" id="GO:0005634">
    <property type="term" value="C:nucleus"/>
    <property type="evidence" value="ECO:0007669"/>
    <property type="project" value="TreeGrafter"/>
</dbReference>
<dbReference type="InterPro" id="IPR035979">
    <property type="entry name" value="RBD_domain_sf"/>
</dbReference>
<feature type="domain" description="RRM" evidence="3">
    <location>
        <begin position="13"/>
        <end position="90"/>
    </location>
</feature>
<keyword evidence="1" id="KW-0694">RNA-binding</keyword>
<evidence type="ECO:0000256" key="2">
    <source>
        <dbReference type="SAM" id="MobiDB-lite"/>
    </source>
</evidence>
<evidence type="ECO:0000259" key="3">
    <source>
        <dbReference type="PROSITE" id="PS50102"/>
    </source>
</evidence>
<dbReference type="OrthoDB" id="21643at2759"/>
<keyword evidence="5" id="KW-1185">Reference proteome</keyword>
<dbReference type="PANTHER" id="PTHR23099">
    <property type="entry name" value="TRANSCRIPTIONAL REGULATOR"/>
    <property type="match status" value="1"/>
</dbReference>
<gene>
    <name evidence="4" type="ORF">FNV43_RR15398</name>
</gene>
<feature type="compositionally biased region" description="Polar residues" evidence="2">
    <location>
        <begin position="599"/>
        <end position="611"/>
    </location>
</feature>
<evidence type="ECO:0000256" key="1">
    <source>
        <dbReference type="PROSITE-ProRule" id="PRU00176"/>
    </source>
</evidence>
<dbReference type="EMBL" id="VOIH02000007">
    <property type="protein sequence ID" value="KAF3441484.1"/>
    <property type="molecule type" value="Genomic_DNA"/>
</dbReference>
<feature type="region of interest" description="Disordered" evidence="2">
    <location>
        <begin position="651"/>
        <end position="678"/>
    </location>
</feature>
<evidence type="ECO:0000313" key="5">
    <source>
        <dbReference type="Proteomes" id="UP000796880"/>
    </source>
</evidence>
<reference evidence="4" key="1">
    <citation type="submission" date="2020-03" db="EMBL/GenBank/DDBJ databases">
        <title>A high-quality chromosome-level genome assembly of a woody plant with both climbing and erect habits, Rhamnella rubrinervis.</title>
        <authorList>
            <person name="Lu Z."/>
            <person name="Yang Y."/>
            <person name="Zhu X."/>
            <person name="Sun Y."/>
        </authorList>
    </citation>
    <scope>NUCLEOTIDE SEQUENCE</scope>
    <source>
        <strain evidence="4">BYM</strain>
        <tissue evidence="4">Leaf</tissue>
    </source>
</reference>
<feature type="region of interest" description="Disordered" evidence="2">
    <location>
        <begin position="275"/>
        <end position="304"/>
    </location>
</feature>
<dbReference type="GO" id="GO:0003723">
    <property type="term" value="F:RNA binding"/>
    <property type="evidence" value="ECO:0007669"/>
    <property type="project" value="UniProtKB-UniRule"/>
</dbReference>
<dbReference type="Gene3D" id="3.30.70.330">
    <property type="match status" value="1"/>
</dbReference>
<organism evidence="4 5">
    <name type="scientific">Rhamnella rubrinervis</name>
    <dbReference type="NCBI Taxonomy" id="2594499"/>
    <lineage>
        <taxon>Eukaryota</taxon>
        <taxon>Viridiplantae</taxon>
        <taxon>Streptophyta</taxon>
        <taxon>Embryophyta</taxon>
        <taxon>Tracheophyta</taxon>
        <taxon>Spermatophyta</taxon>
        <taxon>Magnoliopsida</taxon>
        <taxon>eudicotyledons</taxon>
        <taxon>Gunneridae</taxon>
        <taxon>Pentapetalae</taxon>
        <taxon>rosids</taxon>
        <taxon>fabids</taxon>
        <taxon>Rosales</taxon>
        <taxon>Rhamnaceae</taxon>
        <taxon>rhamnoid group</taxon>
        <taxon>Rhamneae</taxon>
        <taxon>Rhamnella</taxon>
    </lineage>
</organism>
<dbReference type="PANTHER" id="PTHR23099:SF0">
    <property type="entry name" value="GERM CELL NUCLEAR ACIDIC PROTEIN"/>
    <property type="match status" value="1"/>
</dbReference>
<accession>A0A8K0E8T7</accession>
<protein>
    <recommendedName>
        <fullName evidence="3">RRM domain-containing protein</fullName>
    </recommendedName>
</protein>
<sequence length="745" mass="82681">MEEDIVKTKMMPLRIYVGGLGETVAESEVSRIFESVGGVVEGVDLVRTKGRSFAYVDFLPSSEKSMSKLFGTYNGCLWKGGRLKLEKAKEHYLLRLREEWAEDAAQVATADTSEIPKNLLPSEKPKNLLYLEKKQQQLQIFFPRLRKVKKIPFGGTGKHKYSFQRVEVPPLPVHFCACEEHSLPSHTEIEKRNCGLEKQSGGMNKEEINIMNEVMNKLFEKKSSSILVHDKTTLSNNENSSAKSIDDMRLDDDETDEDNLIINVVGKGKKTEALFRSQEDQKVSENQTWVPRSKDGGPSNDVSALQKQNNYELPSKKRKTLVNVEGSGNQFDSAISGAKEISRTCSNNSAQPADPELVIPQSTARVSWSQKSSWKALVGDRGNNAFSISRIVPGIASTMEDQNRYDAPNVPKSDSKNQNLESDEELNSDSESQNSESDQELNSDIESQNSESGEELNSDGKSQNSESGEELNSDGEIQNSESDAELNSDSKSQNSESEEEFNPDNKSQNSESEEELNSDSKSQNSESDEELNSDSKSQNSERDKELNSDGKNQNLKRDEELEGPLQKMKDGEVLEAQPTEPNVVSTRSGRGVSWRKKSSWTQLVSETPNSSFSISQLLTGTNFERQTQVEPKGVEVPSSNDDKLNKIVKQDRNFAQDDSTASGIGKEGDVSLSPPKENQRTLVANNQSLGLVLREKRGLAQKQTAAGSVEMGQGCSFVRNANSLKEWAKTKASLNLSLKRKTTEK</sequence>
<dbReference type="AlphaFoldDB" id="A0A8K0E8T7"/>
<feature type="compositionally biased region" description="Polar residues" evidence="2">
    <location>
        <begin position="475"/>
        <end position="495"/>
    </location>
</feature>
<feature type="compositionally biased region" description="Basic and acidic residues" evidence="2">
    <location>
        <begin position="539"/>
        <end position="548"/>
    </location>
</feature>
<feature type="compositionally biased region" description="Polar residues" evidence="2">
    <location>
        <begin position="579"/>
        <end position="588"/>
    </location>
</feature>
<dbReference type="SUPFAM" id="SSF54928">
    <property type="entry name" value="RNA-binding domain, RBD"/>
    <property type="match status" value="1"/>
</dbReference>
<feature type="region of interest" description="Disordered" evidence="2">
    <location>
        <begin position="399"/>
        <end position="611"/>
    </location>
</feature>
<dbReference type="InterPro" id="IPR000504">
    <property type="entry name" value="RRM_dom"/>
</dbReference>
<dbReference type="InterPro" id="IPR012677">
    <property type="entry name" value="Nucleotide-bd_a/b_plait_sf"/>
</dbReference>
<dbReference type="Pfam" id="PF00076">
    <property type="entry name" value="RRM_1"/>
    <property type="match status" value="1"/>
</dbReference>
<comment type="caution">
    <text evidence="4">The sequence shown here is derived from an EMBL/GenBank/DDBJ whole genome shotgun (WGS) entry which is preliminary data.</text>
</comment>
<dbReference type="Proteomes" id="UP000796880">
    <property type="component" value="Unassembled WGS sequence"/>
</dbReference>